<evidence type="ECO:0000313" key="5">
    <source>
        <dbReference type="EMBL" id="GMN74630.1"/>
    </source>
</evidence>
<comment type="caution">
    <text evidence="3">The sequence shown here is derived from an EMBL/GenBank/DDBJ whole genome shotgun (WGS) entry which is preliminary data.</text>
</comment>
<dbReference type="GO" id="GO:2000779">
    <property type="term" value="P:regulation of double-strand break repair"/>
    <property type="evidence" value="ECO:0007669"/>
    <property type="project" value="TreeGrafter"/>
</dbReference>
<gene>
    <name evidence="2" type="ORF">TIFTF001_055394</name>
    <name evidence="3" type="ORF">TIFTF001_055396</name>
    <name evidence="4" type="ORF">TIFTF001_055439</name>
    <name evidence="5" type="ORF">TIFTF001_055441</name>
</gene>
<dbReference type="EMBL" id="BTGU01017441">
    <property type="protein sequence ID" value="GMN74623.1"/>
    <property type="molecule type" value="Genomic_DNA"/>
</dbReference>
<evidence type="ECO:0000256" key="1">
    <source>
        <dbReference type="SAM" id="MobiDB-lite"/>
    </source>
</evidence>
<name>A0AA88JH48_FICCA</name>
<accession>A0AA88JH48</accession>
<dbReference type="EMBL" id="BTGU01017443">
    <property type="protein sequence ID" value="GMN74630.1"/>
    <property type="molecule type" value="Genomic_DNA"/>
</dbReference>
<evidence type="ECO:0000313" key="2">
    <source>
        <dbReference type="EMBL" id="GMN74129.1"/>
    </source>
</evidence>
<proteinExistence type="predicted"/>
<dbReference type="InterPro" id="IPR044198">
    <property type="entry name" value="DEK"/>
</dbReference>
<protein>
    <submittedName>
        <fullName evidence="3">Uncharacterized protein</fullName>
    </submittedName>
</protein>
<sequence>MYFCEFLNIPVSRSTSKKEDLSAKVLEFLESPHATTDVLLADKEQKGQKRRRKVTKGKSAGSEEVSPDAPAKSRKVSGRILW</sequence>
<dbReference type="PANTHER" id="PTHR13468">
    <property type="entry name" value="DEK PROTEIN"/>
    <property type="match status" value="1"/>
</dbReference>
<feature type="region of interest" description="Disordered" evidence="1">
    <location>
        <begin position="39"/>
        <end position="82"/>
    </location>
</feature>
<dbReference type="AlphaFoldDB" id="A0AA88JH48"/>
<feature type="compositionally biased region" description="Basic residues" evidence="1">
    <location>
        <begin position="72"/>
        <end position="82"/>
    </location>
</feature>
<dbReference type="GO" id="GO:0042393">
    <property type="term" value="F:histone binding"/>
    <property type="evidence" value="ECO:0007669"/>
    <property type="project" value="TreeGrafter"/>
</dbReference>
<dbReference type="Proteomes" id="UP001187192">
    <property type="component" value="Unassembled WGS sequence"/>
</dbReference>
<dbReference type="PANTHER" id="PTHR13468:SF1">
    <property type="entry name" value="PROTEIN DEK"/>
    <property type="match status" value="1"/>
</dbReference>
<dbReference type="EMBL" id="BTGU01017293">
    <property type="protein sequence ID" value="GMN74129.1"/>
    <property type="molecule type" value="Genomic_DNA"/>
</dbReference>
<reference evidence="3" key="1">
    <citation type="submission" date="2023-07" db="EMBL/GenBank/DDBJ databases">
        <title>draft genome sequence of fig (Ficus carica).</title>
        <authorList>
            <person name="Takahashi T."/>
            <person name="Nishimura K."/>
        </authorList>
    </citation>
    <scope>NUCLEOTIDE SEQUENCE</scope>
</reference>
<dbReference type="GO" id="GO:0006325">
    <property type="term" value="P:chromatin organization"/>
    <property type="evidence" value="ECO:0007669"/>
    <property type="project" value="InterPro"/>
</dbReference>
<evidence type="ECO:0000313" key="3">
    <source>
        <dbReference type="EMBL" id="GMN74135.1"/>
    </source>
</evidence>
<dbReference type="EMBL" id="BTGU01017295">
    <property type="protein sequence ID" value="GMN74135.1"/>
    <property type="molecule type" value="Genomic_DNA"/>
</dbReference>
<dbReference type="GO" id="GO:0003677">
    <property type="term" value="F:DNA binding"/>
    <property type="evidence" value="ECO:0007669"/>
    <property type="project" value="InterPro"/>
</dbReference>
<dbReference type="GO" id="GO:0005634">
    <property type="term" value="C:nucleus"/>
    <property type="evidence" value="ECO:0007669"/>
    <property type="project" value="TreeGrafter"/>
</dbReference>
<evidence type="ECO:0000313" key="4">
    <source>
        <dbReference type="EMBL" id="GMN74623.1"/>
    </source>
</evidence>
<organism evidence="3 6">
    <name type="scientific">Ficus carica</name>
    <name type="common">Common fig</name>
    <dbReference type="NCBI Taxonomy" id="3494"/>
    <lineage>
        <taxon>Eukaryota</taxon>
        <taxon>Viridiplantae</taxon>
        <taxon>Streptophyta</taxon>
        <taxon>Embryophyta</taxon>
        <taxon>Tracheophyta</taxon>
        <taxon>Spermatophyta</taxon>
        <taxon>Magnoliopsida</taxon>
        <taxon>eudicotyledons</taxon>
        <taxon>Gunneridae</taxon>
        <taxon>Pentapetalae</taxon>
        <taxon>rosids</taxon>
        <taxon>fabids</taxon>
        <taxon>Rosales</taxon>
        <taxon>Moraceae</taxon>
        <taxon>Ficeae</taxon>
        <taxon>Ficus</taxon>
    </lineage>
</organism>
<evidence type="ECO:0000313" key="6">
    <source>
        <dbReference type="Proteomes" id="UP001187192"/>
    </source>
</evidence>
<keyword evidence="6" id="KW-1185">Reference proteome</keyword>